<feature type="transmembrane region" description="Helical" evidence="1">
    <location>
        <begin position="392"/>
        <end position="409"/>
    </location>
</feature>
<dbReference type="Proteomes" id="UP001073227">
    <property type="component" value="Unassembled WGS sequence"/>
</dbReference>
<reference evidence="2" key="1">
    <citation type="submission" date="2022-10" db="EMBL/GenBank/DDBJ databases">
        <title>Hoeflea sp. G2-23, isolated from marine algae.</title>
        <authorList>
            <person name="Kristyanto S."/>
            <person name="Kim J.M."/>
            <person name="Jeon C.O."/>
        </authorList>
    </citation>
    <scope>NUCLEOTIDE SEQUENCE</scope>
    <source>
        <strain evidence="2">G2-23</strain>
    </source>
</reference>
<keyword evidence="1" id="KW-0812">Transmembrane</keyword>
<protein>
    <recommendedName>
        <fullName evidence="4">Transmembrane protein</fullName>
    </recommendedName>
</protein>
<feature type="transmembrane region" description="Helical" evidence="1">
    <location>
        <begin position="23"/>
        <end position="48"/>
    </location>
</feature>
<evidence type="ECO:0008006" key="4">
    <source>
        <dbReference type="Google" id="ProtNLM"/>
    </source>
</evidence>
<accession>A0ABT3ZDJ5</accession>
<feature type="transmembrane region" description="Helical" evidence="1">
    <location>
        <begin position="334"/>
        <end position="353"/>
    </location>
</feature>
<feature type="transmembrane region" description="Helical" evidence="1">
    <location>
        <begin position="193"/>
        <end position="220"/>
    </location>
</feature>
<feature type="transmembrane region" description="Helical" evidence="1">
    <location>
        <begin position="60"/>
        <end position="87"/>
    </location>
</feature>
<evidence type="ECO:0000313" key="2">
    <source>
        <dbReference type="EMBL" id="MCY0149880.1"/>
    </source>
</evidence>
<keyword evidence="1" id="KW-1133">Transmembrane helix</keyword>
<feature type="transmembrane region" description="Helical" evidence="1">
    <location>
        <begin position="158"/>
        <end position="181"/>
    </location>
</feature>
<keyword evidence="3" id="KW-1185">Reference proteome</keyword>
<sequence>MAPAGTGVIPKEKMMLGVTLSRWTMSYFFAALSALVAAETMMVAGFGYPAAGLRAPETLVLVHVITIGWLSLLMCGALFQFAPVLIARRLYSDTLPLPALLLVLAGLGLLLAGFLQLAGWLSTLPSLLPIAGVVLSAGFAVVLWNLGRTLWPARPLPLPARFVATGLVSLALTVTFGVIFATVLGQQTNSEPLLAIAGAALPLHVAAGIGGWLTLTAMGVSYRLLAMFMLAPELGGARPKLVLAFAIAALVVVVAVGIGAVLTGASLLIPLLAGSILALVSLVLYGADIVHLYRARRRRFIELNSRMAIFALASLAAALVLTFALAAFGRFTDGLGPVVFLLVFGWLSGLGLAKLYKIVAFLTWLECYGPVLGRMTTPRVQDLVVEHRARKWFWLYFLAVWFGTLAMLVGQAAAFRIAAAAMLVATIGIISEFARARLLSDVEARSDGPDAVRRPHLLFSRPPAN</sequence>
<feature type="transmembrane region" description="Helical" evidence="1">
    <location>
        <begin position="268"/>
        <end position="287"/>
    </location>
</feature>
<dbReference type="EMBL" id="JAOVZR010000001">
    <property type="protein sequence ID" value="MCY0149880.1"/>
    <property type="molecule type" value="Genomic_DNA"/>
</dbReference>
<evidence type="ECO:0000256" key="1">
    <source>
        <dbReference type="SAM" id="Phobius"/>
    </source>
</evidence>
<comment type="caution">
    <text evidence="2">The sequence shown here is derived from an EMBL/GenBank/DDBJ whole genome shotgun (WGS) entry which is preliminary data.</text>
</comment>
<feature type="transmembrane region" description="Helical" evidence="1">
    <location>
        <begin position="241"/>
        <end position="262"/>
    </location>
</feature>
<proteinExistence type="predicted"/>
<feature type="transmembrane region" description="Helical" evidence="1">
    <location>
        <begin position="127"/>
        <end position="146"/>
    </location>
</feature>
<keyword evidence="1" id="KW-0472">Membrane</keyword>
<name>A0ABT3ZDJ5_9HYPH</name>
<dbReference type="RefSeq" id="WP_267655317.1">
    <property type="nucleotide sequence ID" value="NZ_JAOVZR010000001.1"/>
</dbReference>
<feature type="transmembrane region" description="Helical" evidence="1">
    <location>
        <begin position="99"/>
        <end position="121"/>
    </location>
</feature>
<gene>
    <name evidence="2" type="ORF">OEG84_19790</name>
</gene>
<organism evidence="2 3">
    <name type="scientific">Hoeflea algicola</name>
    <dbReference type="NCBI Taxonomy" id="2983763"/>
    <lineage>
        <taxon>Bacteria</taxon>
        <taxon>Pseudomonadati</taxon>
        <taxon>Pseudomonadota</taxon>
        <taxon>Alphaproteobacteria</taxon>
        <taxon>Hyphomicrobiales</taxon>
        <taxon>Rhizobiaceae</taxon>
        <taxon>Hoeflea</taxon>
    </lineage>
</organism>
<evidence type="ECO:0000313" key="3">
    <source>
        <dbReference type="Proteomes" id="UP001073227"/>
    </source>
</evidence>
<feature type="transmembrane region" description="Helical" evidence="1">
    <location>
        <begin position="308"/>
        <end position="328"/>
    </location>
</feature>